<dbReference type="NCBIfam" id="TIGR01552">
    <property type="entry name" value="phd_fam"/>
    <property type="match status" value="1"/>
</dbReference>
<dbReference type="Proteomes" id="UP000559182">
    <property type="component" value="Unassembled WGS sequence"/>
</dbReference>
<dbReference type="PANTHER" id="PTHR35377">
    <property type="entry name" value="ANTITOXIN VAPB49-RELATED-RELATED"/>
    <property type="match status" value="1"/>
</dbReference>
<dbReference type="EMBL" id="JACHVQ010000001">
    <property type="protein sequence ID" value="MBB2892489.1"/>
    <property type="molecule type" value="Genomic_DNA"/>
</dbReference>
<organism evidence="3 4">
    <name type="scientific">Flexivirga oryzae</name>
    <dbReference type="NCBI Taxonomy" id="1794944"/>
    <lineage>
        <taxon>Bacteria</taxon>
        <taxon>Bacillati</taxon>
        <taxon>Actinomycetota</taxon>
        <taxon>Actinomycetes</taxon>
        <taxon>Micrococcales</taxon>
        <taxon>Dermacoccaceae</taxon>
        <taxon>Flexivirga</taxon>
    </lineage>
</organism>
<dbReference type="Pfam" id="PF02604">
    <property type="entry name" value="PhdYeFM_antitox"/>
    <property type="match status" value="1"/>
</dbReference>
<comment type="similarity">
    <text evidence="1 2">Belongs to the phD/YefM antitoxin family.</text>
</comment>
<dbReference type="InterPro" id="IPR006442">
    <property type="entry name" value="Antitoxin_Phd/YefM"/>
</dbReference>
<dbReference type="InterPro" id="IPR051416">
    <property type="entry name" value="phD-YefM_TA_antitoxins"/>
</dbReference>
<protein>
    <recommendedName>
        <fullName evidence="2">Antitoxin</fullName>
    </recommendedName>
</protein>
<comment type="caution">
    <text evidence="3">The sequence shown here is derived from an EMBL/GenBank/DDBJ whole genome shotgun (WGS) entry which is preliminary data.</text>
</comment>
<reference evidence="3 4" key="1">
    <citation type="submission" date="2020-08" db="EMBL/GenBank/DDBJ databases">
        <title>Sequencing the genomes of 1000 actinobacteria strains.</title>
        <authorList>
            <person name="Klenk H.-P."/>
        </authorList>
    </citation>
    <scope>NUCLEOTIDE SEQUENCE [LARGE SCALE GENOMIC DNA]</scope>
    <source>
        <strain evidence="3 4">DSM 105369</strain>
    </source>
</reference>
<dbReference type="SUPFAM" id="SSF143120">
    <property type="entry name" value="YefM-like"/>
    <property type="match status" value="1"/>
</dbReference>
<evidence type="ECO:0000256" key="1">
    <source>
        <dbReference type="ARBA" id="ARBA00009981"/>
    </source>
</evidence>
<name>A0A839N6V3_9MICO</name>
<comment type="function">
    <text evidence="2">Antitoxin component of a type II toxin-antitoxin (TA) system.</text>
</comment>
<dbReference type="AlphaFoldDB" id="A0A839N6V3"/>
<accession>A0A839N6V3</accession>
<evidence type="ECO:0000313" key="4">
    <source>
        <dbReference type="Proteomes" id="UP000559182"/>
    </source>
</evidence>
<dbReference type="PANTHER" id="PTHR35377:SF8">
    <property type="entry name" value="ANTITOXIN VAPB22"/>
    <property type="match status" value="1"/>
</dbReference>
<evidence type="ECO:0000313" key="3">
    <source>
        <dbReference type="EMBL" id="MBB2892489.1"/>
    </source>
</evidence>
<keyword evidence="4" id="KW-1185">Reference proteome</keyword>
<dbReference type="Gene3D" id="3.40.1620.10">
    <property type="entry name" value="YefM-like domain"/>
    <property type="match status" value="1"/>
</dbReference>
<gene>
    <name evidence="3" type="ORF">FHU39_002473</name>
</gene>
<proteinExistence type="inferred from homology"/>
<dbReference type="InterPro" id="IPR036165">
    <property type="entry name" value="YefM-like_sf"/>
</dbReference>
<sequence>MTTVSASEARQTLPKQLDRVEAGDEVAITRHGRVVAVLVHPDVLRRRRAGAAWDEADRIGELLAEARAEPIRPPVISSKRAEDLLASVRRDRAGR</sequence>
<dbReference type="RefSeq" id="WP_183320644.1">
    <property type="nucleotide sequence ID" value="NZ_JACHVQ010000001.1"/>
</dbReference>
<evidence type="ECO:0000256" key="2">
    <source>
        <dbReference type="RuleBase" id="RU362080"/>
    </source>
</evidence>